<feature type="transmembrane region" description="Helical" evidence="1">
    <location>
        <begin position="6"/>
        <end position="27"/>
    </location>
</feature>
<dbReference type="Pfam" id="PF00487">
    <property type="entry name" value="FA_desaturase"/>
    <property type="match status" value="2"/>
</dbReference>
<dbReference type="PROSITE" id="PS51257">
    <property type="entry name" value="PROKAR_LIPOPROTEIN"/>
    <property type="match status" value="1"/>
</dbReference>
<dbReference type="AlphaFoldDB" id="A0A2T5J5I7"/>
<sequence length="232" mass="27634">MPGKVAHTGTFIALAVLGCWVAGTVVLMQWHFSFANPLVYLLVLVQMHLYTGLFITAHDAMHGTISPNKSVNNIIGYCCTFLYAAFWYPRLYVKHHQHHRHVHTTQDPDYYDGSFWRWYFQFMKNYLSIWQIIWMAVLFNILKIWIPQPNLLLFWVAPSLLSTLQLFYFGTYLPHRGEHDNVHQSRSQKRNHAWAFISCYFFGYHYEHHDSPDTPWWLLWRHPSKSPQRGDF</sequence>
<reference evidence="3 4" key="1">
    <citation type="submission" date="2018-04" db="EMBL/GenBank/DDBJ databases">
        <title>Genomic Encyclopedia of Archaeal and Bacterial Type Strains, Phase II (KMG-II): from individual species to whole genera.</title>
        <authorList>
            <person name="Goeker M."/>
        </authorList>
    </citation>
    <scope>NUCLEOTIDE SEQUENCE [LARGE SCALE GENOMIC DNA]</scope>
    <source>
        <strain evidence="3 4">DSM 26809</strain>
    </source>
</reference>
<dbReference type="RefSeq" id="WP_107831114.1">
    <property type="nucleotide sequence ID" value="NZ_CP160205.1"/>
</dbReference>
<evidence type="ECO:0000313" key="3">
    <source>
        <dbReference type="EMBL" id="PTQ93241.1"/>
    </source>
</evidence>
<evidence type="ECO:0000256" key="1">
    <source>
        <dbReference type="SAM" id="Phobius"/>
    </source>
</evidence>
<feature type="transmembrane region" description="Helical" evidence="1">
    <location>
        <begin position="126"/>
        <end position="146"/>
    </location>
</feature>
<dbReference type="EMBL" id="QAOQ01000009">
    <property type="protein sequence ID" value="PTQ93241.1"/>
    <property type="molecule type" value="Genomic_DNA"/>
</dbReference>
<dbReference type="Proteomes" id="UP000244168">
    <property type="component" value="Unassembled WGS sequence"/>
</dbReference>
<evidence type="ECO:0000259" key="2">
    <source>
        <dbReference type="Pfam" id="PF00487"/>
    </source>
</evidence>
<dbReference type="GO" id="GO:0006629">
    <property type="term" value="P:lipid metabolic process"/>
    <property type="evidence" value="ECO:0007669"/>
    <property type="project" value="InterPro"/>
</dbReference>
<gene>
    <name evidence="3" type="ORF">C8P68_109113</name>
</gene>
<comment type="caution">
    <text evidence="3">The sequence shown here is derived from an EMBL/GenBank/DDBJ whole genome shotgun (WGS) entry which is preliminary data.</text>
</comment>
<feature type="domain" description="Fatty acid desaturase" evidence="2">
    <location>
        <begin position="36"/>
        <end position="126"/>
    </location>
</feature>
<evidence type="ECO:0000313" key="4">
    <source>
        <dbReference type="Proteomes" id="UP000244168"/>
    </source>
</evidence>
<keyword evidence="1" id="KW-0472">Membrane</keyword>
<dbReference type="OrthoDB" id="9792534at2"/>
<feature type="transmembrane region" description="Helical" evidence="1">
    <location>
        <begin position="70"/>
        <end position="88"/>
    </location>
</feature>
<keyword evidence="1" id="KW-0812">Transmembrane</keyword>
<proteinExistence type="predicted"/>
<dbReference type="InterPro" id="IPR005804">
    <property type="entry name" value="FA_desaturase_dom"/>
</dbReference>
<keyword evidence="1" id="KW-1133">Transmembrane helix</keyword>
<name>A0A2T5J5I7_9SPHI</name>
<protein>
    <submittedName>
        <fullName evidence="3">Beta-carotene ketolase (CrtW type)</fullName>
    </submittedName>
</protein>
<feature type="domain" description="Fatty acid desaturase" evidence="2">
    <location>
        <begin position="129"/>
        <end position="219"/>
    </location>
</feature>
<feature type="transmembrane region" description="Helical" evidence="1">
    <location>
        <begin position="152"/>
        <end position="173"/>
    </location>
</feature>
<accession>A0A2T5J5I7</accession>
<keyword evidence="4" id="KW-1185">Reference proteome</keyword>
<organism evidence="3 4">
    <name type="scientific">Mucilaginibacter yixingensis</name>
    <dbReference type="NCBI Taxonomy" id="1295612"/>
    <lineage>
        <taxon>Bacteria</taxon>
        <taxon>Pseudomonadati</taxon>
        <taxon>Bacteroidota</taxon>
        <taxon>Sphingobacteriia</taxon>
        <taxon>Sphingobacteriales</taxon>
        <taxon>Sphingobacteriaceae</taxon>
        <taxon>Mucilaginibacter</taxon>
    </lineage>
</organism>
<feature type="transmembrane region" description="Helical" evidence="1">
    <location>
        <begin position="39"/>
        <end position="58"/>
    </location>
</feature>